<feature type="compositionally biased region" description="Low complexity" evidence="1">
    <location>
        <begin position="924"/>
        <end position="937"/>
    </location>
</feature>
<dbReference type="EMBL" id="MU854071">
    <property type="protein sequence ID" value="KAK3933793.1"/>
    <property type="molecule type" value="Genomic_DNA"/>
</dbReference>
<proteinExistence type="predicted"/>
<evidence type="ECO:0000259" key="2">
    <source>
        <dbReference type="PROSITE" id="PS50181"/>
    </source>
</evidence>
<dbReference type="Gene3D" id="1.20.1280.50">
    <property type="match status" value="1"/>
</dbReference>
<feature type="compositionally biased region" description="Polar residues" evidence="1">
    <location>
        <begin position="562"/>
        <end position="572"/>
    </location>
</feature>
<dbReference type="PROSITE" id="PS50181">
    <property type="entry name" value="FBOX"/>
    <property type="match status" value="1"/>
</dbReference>
<dbReference type="InterPro" id="IPR036047">
    <property type="entry name" value="F-box-like_dom_sf"/>
</dbReference>
<dbReference type="AlphaFoldDB" id="A0AAN6MWF3"/>
<sequence length="1044" mass="116394">MVRIARTFDRITRLFRRSRKRPQWPNAEASIGTYRGKIPGKDGQEYMYWEVTGPAAEIWRKDRGLGQQIRTYIADHYESTNANYEWDLTVHLYMFGVERSTAAPKVIFRSNDLDTRRRALAALEGSGIMDDHPSIDLGHMPLHIHRLATSDVPDSTPLRIPTPQGEKTVFSTSADNSRAFGRRFFIQNEDGSLRPATGGVICHIGDRIYQMTADHAFSRAELSPAPQSSTSLDEVFFESMGDIEDDENELSLPANQQQPNSSQGPAPGAEGVEAAIGEEVEASTHVPMQSFEPSLTAQDTAMFSLRRKPSNYAIHKATLPSIVKIGKRELNDFPGTSELDSALVELEEPYSLAVNKLPASENVTQTWLFVTAVWDIAPHDVRVATVTSSSGYLCGTLSPAASFVRFPGSRGFQEVYPVTLEGQLAQGDCGAAVVDRLNGHLYGHIVAGVAGTGLAYIVSAKQVVDHIEATSGLKVRLTRDAEEAKSPRESSEGRARKQKGSPDQYSPWQFVQFASKKYFDELDHSPQFASAEYFRRLAELSRNKGSAGPSHGPLHRDAASLPLTSSGSTDTGSCAVEPHQATDERPGQRILQYMMLRRRQKTETRGPSKDSRSSLQELFFLLPVELQAQILGNLTPPEIVGLRLVSRQWNNLITSHEFLISRSCLEEGHIPSYAIRLFPATSEMPVNLRYISALWHRFSVALRLSDAMTEWITRDMFLRRTPRQRQSFRHSEMLLRRRLLPLLLTIFHFLESYREQLVVGRAVDHVEFERRVIARYDNRTLLKVHQFFPVMVTFLCRRLRPPSYLGKFERPLRGYIADPPTEQVQVAILCLGGLREVLRLTAMGDYERLCAAADEWYQGVSGDRIPIRLGTELRRALLRKQLHISRLSTGPEVNCDADATLTGEPQGKHGNDGVVMRQGPVTTSGKAEGASSLSSLGGATGPPMPPLPRDVSRAVLQKLPATKSQIWLSTAQSLLLERGVVERVQDIPRHAQVLHDLVSPVVSWLDMLFFERGIGGGFDFDARIVGSRVKHLPRGVRGDMPELV</sequence>
<dbReference type="SMART" id="SM00256">
    <property type="entry name" value="FBOX"/>
    <property type="match status" value="1"/>
</dbReference>
<dbReference type="Pfam" id="PF00646">
    <property type="entry name" value="F-box"/>
    <property type="match status" value="1"/>
</dbReference>
<reference evidence="4" key="1">
    <citation type="journal article" date="2023" name="Mol. Phylogenet. Evol.">
        <title>Genome-scale phylogeny and comparative genomics of the fungal order Sordariales.</title>
        <authorList>
            <person name="Hensen N."/>
            <person name="Bonometti L."/>
            <person name="Westerberg I."/>
            <person name="Brannstrom I.O."/>
            <person name="Guillou S."/>
            <person name="Cros-Aarteil S."/>
            <person name="Calhoun S."/>
            <person name="Haridas S."/>
            <person name="Kuo A."/>
            <person name="Mondo S."/>
            <person name="Pangilinan J."/>
            <person name="Riley R."/>
            <person name="LaButti K."/>
            <person name="Andreopoulos B."/>
            <person name="Lipzen A."/>
            <person name="Chen C."/>
            <person name="Yan M."/>
            <person name="Daum C."/>
            <person name="Ng V."/>
            <person name="Clum A."/>
            <person name="Steindorff A."/>
            <person name="Ohm R.A."/>
            <person name="Martin F."/>
            <person name="Silar P."/>
            <person name="Natvig D.O."/>
            <person name="Lalanne C."/>
            <person name="Gautier V."/>
            <person name="Ament-Velasquez S.L."/>
            <person name="Kruys A."/>
            <person name="Hutchinson M.I."/>
            <person name="Powell A.J."/>
            <person name="Barry K."/>
            <person name="Miller A.N."/>
            <person name="Grigoriev I.V."/>
            <person name="Debuchy R."/>
            <person name="Gladieux P."/>
            <person name="Hiltunen Thoren M."/>
            <person name="Johannesson H."/>
        </authorList>
    </citation>
    <scope>NUCLEOTIDE SEQUENCE [LARGE SCALE GENOMIC DNA]</scope>
    <source>
        <strain evidence="4">CBS 340.73</strain>
    </source>
</reference>
<gene>
    <name evidence="3" type="ORF">QBC46DRAFT_431365</name>
</gene>
<feature type="region of interest" description="Disordered" evidence="1">
    <location>
        <begin position="478"/>
        <end position="504"/>
    </location>
</feature>
<evidence type="ECO:0000313" key="4">
    <source>
        <dbReference type="Proteomes" id="UP001303473"/>
    </source>
</evidence>
<accession>A0AAN6MWF3</accession>
<evidence type="ECO:0000256" key="1">
    <source>
        <dbReference type="SAM" id="MobiDB-lite"/>
    </source>
</evidence>
<feature type="region of interest" description="Disordered" evidence="1">
    <location>
        <begin position="919"/>
        <end position="945"/>
    </location>
</feature>
<comment type="caution">
    <text evidence="3">The sequence shown here is derived from an EMBL/GenBank/DDBJ whole genome shotgun (WGS) entry which is preliminary data.</text>
</comment>
<dbReference type="SUPFAM" id="SSF81383">
    <property type="entry name" value="F-box domain"/>
    <property type="match status" value="1"/>
</dbReference>
<feature type="region of interest" description="Disordered" evidence="1">
    <location>
        <begin position="543"/>
        <end position="588"/>
    </location>
</feature>
<dbReference type="InterPro" id="IPR001810">
    <property type="entry name" value="F-box_dom"/>
</dbReference>
<dbReference type="Proteomes" id="UP001303473">
    <property type="component" value="Unassembled WGS sequence"/>
</dbReference>
<name>A0AAN6MWF3_9PEZI</name>
<keyword evidence="4" id="KW-1185">Reference proteome</keyword>
<evidence type="ECO:0000313" key="3">
    <source>
        <dbReference type="EMBL" id="KAK3933793.1"/>
    </source>
</evidence>
<feature type="compositionally biased region" description="Basic and acidic residues" evidence="1">
    <location>
        <begin position="478"/>
        <end position="495"/>
    </location>
</feature>
<protein>
    <recommendedName>
        <fullName evidence="2">F-box domain-containing protein</fullName>
    </recommendedName>
</protein>
<feature type="domain" description="F-box" evidence="2">
    <location>
        <begin position="616"/>
        <end position="662"/>
    </location>
</feature>
<organism evidence="3 4">
    <name type="scientific">Diplogelasinospora grovesii</name>
    <dbReference type="NCBI Taxonomy" id="303347"/>
    <lineage>
        <taxon>Eukaryota</taxon>
        <taxon>Fungi</taxon>
        <taxon>Dikarya</taxon>
        <taxon>Ascomycota</taxon>
        <taxon>Pezizomycotina</taxon>
        <taxon>Sordariomycetes</taxon>
        <taxon>Sordariomycetidae</taxon>
        <taxon>Sordariales</taxon>
        <taxon>Diplogelasinosporaceae</taxon>
        <taxon>Diplogelasinospora</taxon>
    </lineage>
</organism>